<evidence type="ECO:0000256" key="6">
    <source>
        <dbReference type="ARBA" id="ARBA00022868"/>
    </source>
</evidence>
<evidence type="ECO:0000256" key="7">
    <source>
        <dbReference type="ARBA" id="ARBA00022949"/>
    </source>
</evidence>
<organism evidence="15">
    <name type="scientific">Haemonchus placei</name>
    <name type="common">Barber's pole worm</name>
    <dbReference type="NCBI Taxonomy" id="6290"/>
    <lineage>
        <taxon>Eukaryota</taxon>
        <taxon>Metazoa</taxon>
        <taxon>Ecdysozoa</taxon>
        <taxon>Nematoda</taxon>
        <taxon>Chromadorea</taxon>
        <taxon>Rhabditida</taxon>
        <taxon>Rhabditina</taxon>
        <taxon>Rhabditomorpha</taxon>
        <taxon>Strongyloidea</taxon>
        <taxon>Trichostrongylidae</taxon>
        <taxon>Haemonchus</taxon>
    </lineage>
</organism>
<evidence type="ECO:0000256" key="12">
    <source>
        <dbReference type="RuleBase" id="RU010713"/>
    </source>
</evidence>
<evidence type="ECO:0000256" key="3">
    <source>
        <dbReference type="ARBA" id="ARBA00022448"/>
    </source>
</evidence>
<dbReference type="PANTHER" id="PTHR11893:SF14">
    <property type="entry name" value="INNEXIN-10"/>
    <property type="match status" value="1"/>
</dbReference>
<keyword evidence="11 12" id="KW-0407">Ion channel</keyword>
<dbReference type="GO" id="GO:0005886">
    <property type="term" value="C:plasma membrane"/>
    <property type="evidence" value="ECO:0007669"/>
    <property type="project" value="UniProtKB-SubCell"/>
</dbReference>
<dbReference type="EMBL" id="UZAF01001406">
    <property type="protein sequence ID" value="VDO08240.1"/>
    <property type="molecule type" value="Genomic_DNA"/>
</dbReference>
<protein>
    <recommendedName>
        <fullName evidence="12">Innexin</fullName>
    </recommendedName>
</protein>
<comment type="function">
    <text evidence="12">Structural component of the gap junctions.</text>
</comment>
<dbReference type="GO" id="GO:0005243">
    <property type="term" value="F:gap junction channel activity"/>
    <property type="evidence" value="ECO:0007669"/>
    <property type="project" value="TreeGrafter"/>
</dbReference>
<dbReference type="Proteomes" id="UP000268014">
    <property type="component" value="Unassembled WGS sequence"/>
</dbReference>
<dbReference type="OrthoDB" id="5867527at2759"/>
<comment type="caution">
    <text evidence="12">Lacks conserved residue(s) required for the propagation of feature annotation.</text>
</comment>
<feature type="transmembrane region" description="Helical" evidence="12">
    <location>
        <begin position="164"/>
        <end position="183"/>
    </location>
</feature>
<dbReference type="PROSITE" id="PS51013">
    <property type="entry name" value="PANNEXIN"/>
    <property type="match status" value="1"/>
</dbReference>
<evidence type="ECO:0000313" key="14">
    <source>
        <dbReference type="Proteomes" id="UP000268014"/>
    </source>
</evidence>
<keyword evidence="7" id="KW-0965">Cell junction</keyword>
<dbReference type="GO" id="GO:0034220">
    <property type="term" value="P:monoatomic ion transmembrane transport"/>
    <property type="evidence" value="ECO:0007669"/>
    <property type="project" value="UniProtKB-KW"/>
</dbReference>
<evidence type="ECO:0000256" key="2">
    <source>
        <dbReference type="ARBA" id="ARBA00004651"/>
    </source>
</evidence>
<keyword evidence="6" id="KW-0303">Gap junction</keyword>
<evidence type="ECO:0000256" key="5">
    <source>
        <dbReference type="ARBA" id="ARBA00022692"/>
    </source>
</evidence>
<evidence type="ECO:0000256" key="4">
    <source>
        <dbReference type="ARBA" id="ARBA00022475"/>
    </source>
</evidence>
<dbReference type="Pfam" id="PF00876">
    <property type="entry name" value="Innexin"/>
    <property type="match status" value="1"/>
</dbReference>
<keyword evidence="14" id="KW-1185">Reference proteome</keyword>
<dbReference type="PANTHER" id="PTHR11893">
    <property type="entry name" value="INNEXIN"/>
    <property type="match status" value="1"/>
</dbReference>
<comment type="subcellular location">
    <subcellularLocation>
        <location evidence="1">Cell junction</location>
        <location evidence="1">Gap junction</location>
    </subcellularLocation>
    <subcellularLocation>
        <location evidence="2 12">Cell membrane</location>
        <topology evidence="2 12">Multi-pass membrane protein</topology>
    </subcellularLocation>
</comment>
<evidence type="ECO:0000313" key="15">
    <source>
        <dbReference type="WBParaSite" id="HPLM_0000118301-mRNA-1"/>
    </source>
</evidence>
<keyword evidence="9 12" id="KW-0406">Ion transport</keyword>
<evidence type="ECO:0000256" key="11">
    <source>
        <dbReference type="ARBA" id="ARBA00023303"/>
    </source>
</evidence>
<accession>A0A0N4VV63</accession>
<dbReference type="PRINTS" id="PR01262">
    <property type="entry name" value="INNEXIN"/>
</dbReference>
<keyword evidence="10 12" id="KW-0472">Membrane</keyword>
<evidence type="ECO:0000313" key="13">
    <source>
        <dbReference type="EMBL" id="VDO08240.1"/>
    </source>
</evidence>
<evidence type="ECO:0000256" key="9">
    <source>
        <dbReference type="ARBA" id="ARBA00023065"/>
    </source>
</evidence>
<dbReference type="AlphaFoldDB" id="A0A0N4VV63"/>
<evidence type="ECO:0000256" key="10">
    <source>
        <dbReference type="ARBA" id="ARBA00023136"/>
    </source>
</evidence>
<dbReference type="WBParaSite" id="HPLM_0000118301-mRNA-1">
    <property type="protein sequence ID" value="HPLM_0000118301-mRNA-1"/>
    <property type="gene ID" value="HPLM_0000118301"/>
</dbReference>
<sequence>MPILSCLNIFPAYFCYVVRLWFQQFGGKPIECLVPDIFSSSWEQYAENYCWAQDTYYVPMSQAVAGMPDDDRRKRQISYYQWVPFFLLAEAACFRLPSILWQYLACHSGIKIHEVVKLSSDPNNIKPDIKRANIRSLTVHLQQIRPHRLFWFCNLPYSAFFVTWMYLCTKFFYLANVCLQLLLMNK</sequence>
<proteinExistence type="inferred from homology"/>
<reference evidence="15" key="1">
    <citation type="submission" date="2017-02" db="UniProtKB">
        <authorList>
            <consortium name="WormBaseParasite"/>
        </authorList>
    </citation>
    <scope>IDENTIFICATION</scope>
</reference>
<keyword evidence="3 12" id="KW-0813">Transport</keyword>
<dbReference type="GO" id="GO:0005921">
    <property type="term" value="C:gap junction"/>
    <property type="evidence" value="ECO:0007669"/>
    <property type="project" value="UniProtKB-SubCell"/>
</dbReference>
<name>A0A0N4VV63_HAEPC</name>
<evidence type="ECO:0000256" key="8">
    <source>
        <dbReference type="ARBA" id="ARBA00022989"/>
    </source>
</evidence>
<evidence type="ECO:0000256" key="1">
    <source>
        <dbReference type="ARBA" id="ARBA00004610"/>
    </source>
</evidence>
<reference evidence="13 14" key="2">
    <citation type="submission" date="2018-11" db="EMBL/GenBank/DDBJ databases">
        <authorList>
            <consortium name="Pathogen Informatics"/>
        </authorList>
    </citation>
    <scope>NUCLEOTIDE SEQUENCE [LARGE SCALE GENOMIC DNA]</scope>
    <source>
        <strain evidence="13 14">MHpl1</strain>
    </source>
</reference>
<keyword evidence="5 12" id="KW-0812">Transmembrane</keyword>
<keyword evidence="4" id="KW-1003">Cell membrane</keyword>
<gene>
    <name evidence="12" type="primary">inx</name>
    <name evidence="13" type="ORF">HPLM_LOCUS1181</name>
</gene>
<keyword evidence="8 12" id="KW-1133">Transmembrane helix</keyword>
<dbReference type="STRING" id="6290.A0A0N4VV63"/>
<comment type="similarity">
    <text evidence="12">Belongs to the pannexin family.</text>
</comment>
<dbReference type="InterPro" id="IPR000990">
    <property type="entry name" value="Innexin"/>
</dbReference>